<dbReference type="InterPro" id="IPR050836">
    <property type="entry name" value="SDS22/Internalin_LRR"/>
</dbReference>
<evidence type="ECO:0000313" key="3">
    <source>
        <dbReference type="Ensembl" id="ENSEBUP00000012020.1"/>
    </source>
</evidence>
<keyword evidence="2" id="KW-0677">Repeat</keyword>
<dbReference type="PANTHER" id="PTHR46652">
    <property type="entry name" value="LEUCINE-RICH REPEAT AND IQ DOMAIN-CONTAINING PROTEIN 1-RELATED"/>
    <property type="match status" value="1"/>
</dbReference>
<dbReference type="AlphaFoldDB" id="A0A8C4QA78"/>
<dbReference type="SUPFAM" id="SSF52058">
    <property type="entry name" value="L domain-like"/>
    <property type="match status" value="1"/>
</dbReference>
<protein>
    <submittedName>
        <fullName evidence="3">Protein phosphatase 1, regulatory subunit 42</fullName>
    </submittedName>
</protein>
<dbReference type="Proteomes" id="UP000694388">
    <property type="component" value="Unplaced"/>
</dbReference>
<keyword evidence="1" id="KW-0433">Leucine-rich repeat</keyword>
<dbReference type="PANTHER" id="PTHR46652:SF3">
    <property type="entry name" value="LEUCINE-RICH REPEAT-CONTAINING PROTEIN 9"/>
    <property type="match status" value="1"/>
</dbReference>
<proteinExistence type="predicted"/>
<accession>A0A8C4QA78</accession>
<dbReference type="SMART" id="SM00365">
    <property type="entry name" value="LRR_SD22"/>
    <property type="match status" value="3"/>
</dbReference>
<dbReference type="InterPro" id="IPR032675">
    <property type="entry name" value="LRR_dom_sf"/>
</dbReference>
<dbReference type="Gene3D" id="3.80.10.10">
    <property type="entry name" value="Ribonuclease Inhibitor"/>
    <property type="match status" value="2"/>
</dbReference>
<reference evidence="3" key="1">
    <citation type="submission" date="2025-08" db="UniProtKB">
        <authorList>
            <consortium name="Ensembl"/>
        </authorList>
    </citation>
    <scope>IDENTIFICATION</scope>
</reference>
<dbReference type="Ensembl" id="ENSEBUT00000012596.1">
    <property type="protein sequence ID" value="ENSEBUP00000012020.1"/>
    <property type="gene ID" value="ENSEBUG00000007684.1"/>
</dbReference>
<dbReference type="PROSITE" id="PS51450">
    <property type="entry name" value="LRR"/>
    <property type="match status" value="2"/>
</dbReference>
<keyword evidence="4" id="KW-1185">Reference proteome</keyword>
<dbReference type="GeneTree" id="ENSGT00940000158260"/>
<reference evidence="3" key="2">
    <citation type="submission" date="2025-09" db="UniProtKB">
        <authorList>
            <consortium name="Ensembl"/>
        </authorList>
    </citation>
    <scope>IDENTIFICATION</scope>
</reference>
<evidence type="ECO:0000313" key="4">
    <source>
        <dbReference type="Proteomes" id="UP000694388"/>
    </source>
</evidence>
<evidence type="ECO:0000256" key="2">
    <source>
        <dbReference type="ARBA" id="ARBA00022737"/>
    </source>
</evidence>
<organism evidence="3 4">
    <name type="scientific">Eptatretus burgeri</name>
    <name type="common">Inshore hagfish</name>
    <dbReference type="NCBI Taxonomy" id="7764"/>
    <lineage>
        <taxon>Eukaryota</taxon>
        <taxon>Metazoa</taxon>
        <taxon>Chordata</taxon>
        <taxon>Craniata</taxon>
        <taxon>Vertebrata</taxon>
        <taxon>Cyclostomata</taxon>
        <taxon>Myxini</taxon>
        <taxon>Myxiniformes</taxon>
        <taxon>Myxinidae</taxon>
        <taxon>Eptatretinae</taxon>
        <taxon>Eptatretus</taxon>
    </lineage>
</organism>
<name>A0A8C4QA78_EPTBU</name>
<evidence type="ECO:0000256" key="1">
    <source>
        <dbReference type="ARBA" id="ARBA00022614"/>
    </source>
</evidence>
<dbReference type="CDD" id="cd21340">
    <property type="entry name" value="PPP1R42"/>
    <property type="match status" value="1"/>
</dbReference>
<sequence length="336" mass="38110">MALAVSVCDAVKEACVFPSAECRVKVSTRAAMVQLTEELVARSNIPVKYKKGEKVPHYLRRLTHLYFANRNIDCVDDLSACHSLSVVYLYDNRLRKVPRFSFASHLTHLYLQNNQLYRMENLANLHNLTKLYLGGNCISVVEDLNGLKYLQELHIENQHLAPGEKLLFEPRSLQAVAMSLCVVNVSGNRLDNLVDLACLENLNQCITTNNLLHNVKDLVAVLTCWPLLFRLDLVGNPLCQQAKFKDEIITATSKLGLLDGKEIKTITREFLLNWKAQKEARKKAKHCSKCKLATAVPGMHKDISPLTRPKIPGRTIPYRSSYQHPSQIFHNPSYYL</sequence>
<dbReference type="InterPro" id="IPR001611">
    <property type="entry name" value="Leu-rich_rpt"/>
</dbReference>